<gene>
    <name evidence="1" type="ORF">UU35_C0001G0139</name>
</gene>
<evidence type="ECO:0000313" key="2">
    <source>
        <dbReference type="Proteomes" id="UP000034616"/>
    </source>
</evidence>
<proteinExistence type="predicted"/>
<comment type="caution">
    <text evidence="1">The sequence shown here is derived from an EMBL/GenBank/DDBJ whole genome shotgun (WGS) entry which is preliminary data.</text>
</comment>
<dbReference type="EMBL" id="LCAH01000001">
    <property type="protein sequence ID" value="KKR87858.1"/>
    <property type="molecule type" value="Genomic_DNA"/>
</dbReference>
<name>A0A0G0UG34_9BACT</name>
<dbReference type="Proteomes" id="UP000034616">
    <property type="component" value="Unassembled WGS sequence"/>
</dbReference>
<dbReference type="AlphaFoldDB" id="A0A0G0UG34"/>
<accession>A0A0G0UG34</accession>
<protein>
    <recommendedName>
        <fullName evidence="3">TIR domain-containing protein</fullName>
    </recommendedName>
</protein>
<organism evidence="1 2">
    <name type="scientific">Candidatus Uhrbacteria bacterium GW2011_GWC2_41_11</name>
    <dbReference type="NCBI Taxonomy" id="1618985"/>
    <lineage>
        <taxon>Bacteria</taxon>
        <taxon>Candidatus Uhriibacteriota</taxon>
    </lineage>
</organism>
<evidence type="ECO:0008006" key="3">
    <source>
        <dbReference type="Google" id="ProtNLM"/>
    </source>
</evidence>
<reference evidence="1 2" key="1">
    <citation type="journal article" date="2015" name="Nature">
        <title>rRNA introns, odd ribosomes, and small enigmatic genomes across a large radiation of phyla.</title>
        <authorList>
            <person name="Brown C.T."/>
            <person name="Hug L.A."/>
            <person name="Thomas B.C."/>
            <person name="Sharon I."/>
            <person name="Castelle C.J."/>
            <person name="Singh A."/>
            <person name="Wilkins M.J."/>
            <person name="Williams K.H."/>
            <person name="Banfield J.F."/>
        </authorList>
    </citation>
    <scope>NUCLEOTIDE SEQUENCE [LARGE SCALE GENOMIC DNA]</scope>
</reference>
<evidence type="ECO:0000313" key="1">
    <source>
        <dbReference type="EMBL" id="KKR87858.1"/>
    </source>
</evidence>
<sequence>MKILVLNISGQNPEVDRFLSELRTRIPEVEIQTHESQPGEIHVLWNIQEYLDQGIKFFLLPYTKEGVSNAWIEVIGCQRQGRPVKLLPVMFEGGKAPAGLAAAKYVRMDGGTTDVEREWNLFARGLRK</sequence>